<sequence length="475" mass="51119">MREPSEPAWPTPPFSRRRVLGLIGAGVGLAAGAAAVDALVRKSPIATGPVVPYPRIDSLTTSTVFRVFAGDVEIWTEEFARTRTVHVANFAATGPVPIRIEVDEEVDSVTVSPRHRGPAPSWDGTTVRFTVDGDGPRKLIVFVTTADGRRDPLYLTVDEPELDPPTAAAAKLMFFGPGTHQAGTIALNADDTLYLAPGALVIGRVVAQNAAGISIRGRGILQEPDESSDPRALEDEADFYTIVMDACQNARVEGITIRDIPRGWTSRYNECDHLVIQGVKIFSFKVNGDGIDPNGCQDVMIESCLVSTGDDAIVIKSTESSRRNVSGVTVRGCVLETYPKTTAKEGGDALKIGTETYCPEMSGILFQDCDIVRANTGMAFSIQHRDQARIHDVQFVDIRVEADVENENFGIVMLDSGTGTVSDVTLRNVTWAARNDILLKGQGIRGVRFENCTVAGRPLEDVEVVDGAEAPAITP</sequence>
<dbReference type="RefSeq" id="WP_311558831.1">
    <property type="nucleotide sequence ID" value="NZ_JAVREJ010000018.1"/>
</dbReference>
<dbReference type="PANTHER" id="PTHR31339">
    <property type="entry name" value="PECTIN LYASE-RELATED"/>
    <property type="match status" value="1"/>
</dbReference>
<reference evidence="6" key="1">
    <citation type="submission" date="2023-07" db="EMBL/GenBank/DDBJ databases">
        <title>30 novel species of actinomycetes from the DSMZ collection.</title>
        <authorList>
            <person name="Nouioui I."/>
        </authorList>
    </citation>
    <scope>NUCLEOTIDE SEQUENCE [LARGE SCALE GENOMIC DNA]</scope>
    <source>
        <strain evidence="6">DSM 45834</strain>
    </source>
</reference>
<dbReference type="Pfam" id="PF00295">
    <property type="entry name" value="Glyco_hydro_28"/>
    <property type="match status" value="1"/>
</dbReference>
<accession>A0ABU2NEL5</accession>
<gene>
    <name evidence="5" type="ORF">RM445_22615</name>
</gene>
<dbReference type="EMBL" id="JAVREJ010000018">
    <property type="protein sequence ID" value="MDT0352324.1"/>
    <property type="molecule type" value="Genomic_DNA"/>
</dbReference>
<dbReference type="SUPFAM" id="SSF51126">
    <property type="entry name" value="Pectin lyase-like"/>
    <property type="match status" value="1"/>
</dbReference>
<dbReference type="Gene3D" id="2.160.20.10">
    <property type="entry name" value="Single-stranded right-handed beta-helix, Pectin lyase-like"/>
    <property type="match status" value="1"/>
</dbReference>
<dbReference type="InterPro" id="IPR006311">
    <property type="entry name" value="TAT_signal"/>
</dbReference>
<dbReference type="InterPro" id="IPR011050">
    <property type="entry name" value="Pectin_lyase_fold/virulence"/>
</dbReference>
<proteinExistence type="inferred from homology"/>
<dbReference type="InterPro" id="IPR000743">
    <property type="entry name" value="Glyco_hydro_28"/>
</dbReference>
<name>A0ABU2NEL5_9PSEU</name>
<evidence type="ECO:0000256" key="2">
    <source>
        <dbReference type="ARBA" id="ARBA00022801"/>
    </source>
</evidence>
<protein>
    <submittedName>
        <fullName evidence="5">Glycosyl hydrolase family 28 protein</fullName>
    </submittedName>
</protein>
<comment type="similarity">
    <text evidence="1 4">Belongs to the glycosyl hydrolase 28 family.</text>
</comment>
<keyword evidence="6" id="KW-1185">Reference proteome</keyword>
<comment type="caution">
    <text evidence="5">The sequence shown here is derived from an EMBL/GenBank/DDBJ whole genome shotgun (WGS) entry which is preliminary data.</text>
</comment>
<evidence type="ECO:0000256" key="1">
    <source>
        <dbReference type="ARBA" id="ARBA00008834"/>
    </source>
</evidence>
<dbReference type="InterPro" id="IPR051801">
    <property type="entry name" value="GH28_Enzymes"/>
</dbReference>
<dbReference type="InterPro" id="IPR012334">
    <property type="entry name" value="Pectin_lyas_fold"/>
</dbReference>
<organism evidence="5 6">
    <name type="scientific">Pseudonocardia charpentierae</name>
    <dbReference type="NCBI Taxonomy" id="3075545"/>
    <lineage>
        <taxon>Bacteria</taxon>
        <taxon>Bacillati</taxon>
        <taxon>Actinomycetota</taxon>
        <taxon>Actinomycetes</taxon>
        <taxon>Pseudonocardiales</taxon>
        <taxon>Pseudonocardiaceae</taxon>
        <taxon>Pseudonocardia</taxon>
    </lineage>
</organism>
<dbReference type="Proteomes" id="UP001183202">
    <property type="component" value="Unassembled WGS sequence"/>
</dbReference>
<keyword evidence="2 4" id="KW-0378">Hydrolase</keyword>
<evidence type="ECO:0000256" key="3">
    <source>
        <dbReference type="ARBA" id="ARBA00023295"/>
    </source>
</evidence>
<dbReference type="GO" id="GO:0016787">
    <property type="term" value="F:hydrolase activity"/>
    <property type="evidence" value="ECO:0007669"/>
    <property type="project" value="UniProtKB-KW"/>
</dbReference>
<evidence type="ECO:0000313" key="6">
    <source>
        <dbReference type="Proteomes" id="UP001183202"/>
    </source>
</evidence>
<keyword evidence="3 4" id="KW-0326">Glycosidase</keyword>
<dbReference type="PANTHER" id="PTHR31339:SF9">
    <property type="entry name" value="PLASMIN AND FIBRONECTIN-BINDING PROTEIN A"/>
    <property type="match status" value="1"/>
</dbReference>
<dbReference type="PROSITE" id="PS51318">
    <property type="entry name" value="TAT"/>
    <property type="match status" value="1"/>
</dbReference>
<evidence type="ECO:0000256" key="4">
    <source>
        <dbReference type="RuleBase" id="RU361169"/>
    </source>
</evidence>
<evidence type="ECO:0000313" key="5">
    <source>
        <dbReference type="EMBL" id="MDT0352324.1"/>
    </source>
</evidence>